<dbReference type="EMBL" id="BMAW01114713">
    <property type="protein sequence ID" value="GFT63055.1"/>
    <property type="molecule type" value="Genomic_DNA"/>
</dbReference>
<evidence type="ECO:0000256" key="1">
    <source>
        <dbReference type="SAM" id="MobiDB-lite"/>
    </source>
</evidence>
<organism evidence="2 3">
    <name type="scientific">Nephila pilipes</name>
    <name type="common">Giant wood spider</name>
    <name type="synonym">Nephila maculata</name>
    <dbReference type="NCBI Taxonomy" id="299642"/>
    <lineage>
        <taxon>Eukaryota</taxon>
        <taxon>Metazoa</taxon>
        <taxon>Ecdysozoa</taxon>
        <taxon>Arthropoda</taxon>
        <taxon>Chelicerata</taxon>
        <taxon>Arachnida</taxon>
        <taxon>Araneae</taxon>
        <taxon>Araneomorphae</taxon>
        <taxon>Entelegynae</taxon>
        <taxon>Araneoidea</taxon>
        <taxon>Nephilidae</taxon>
        <taxon>Nephila</taxon>
    </lineage>
</organism>
<comment type="caution">
    <text evidence="2">The sequence shown here is derived from an EMBL/GenBank/DDBJ whole genome shotgun (WGS) entry which is preliminary data.</text>
</comment>
<dbReference type="AlphaFoldDB" id="A0A8X6PC41"/>
<reference evidence="2" key="1">
    <citation type="submission" date="2020-08" db="EMBL/GenBank/DDBJ databases">
        <title>Multicomponent nature underlies the extraordinary mechanical properties of spider dragline silk.</title>
        <authorList>
            <person name="Kono N."/>
            <person name="Nakamura H."/>
            <person name="Mori M."/>
            <person name="Yoshida Y."/>
            <person name="Ohtoshi R."/>
            <person name="Malay A.D."/>
            <person name="Moran D.A.P."/>
            <person name="Tomita M."/>
            <person name="Numata K."/>
            <person name="Arakawa K."/>
        </authorList>
    </citation>
    <scope>NUCLEOTIDE SEQUENCE</scope>
</reference>
<gene>
    <name evidence="2" type="primary">NCL1_07134</name>
    <name evidence="2" type="ORF">NPIL_685691</name>
</gene>
<keyword evidence="3" id="KW-1185">Reference proteome</keyword>
<sequence>MSPSIAHDLTLKMNFKRAEICTQRPHAPNPLEGNPQFQRIQSNRMMLDLRQQVQWQNKIIRELKIERDRLTKELASRLFFVEAQLRREQKHIESLLNEKDQYIHFQDLQIASLKSLLSQVDMDFRHNQDCAQRARSASTNASGRRSKLQAPPLSKRYSVAIDEYMKDNGIVSRALPVVVQMESGNEKKECSSQKHHSRCTRTLSLPELNLNKTTEFIGPDQCYTPYNRFIAEHALSQDVIDELAARRWTSDCDSEHSDSLDSGISSPSITSRNLHLDDIPHPVLPADHRVKGDNVSSRRSSTISNFLNRKFSFSSTQLEKIKDRTDITDDGLSTVNRRHNSFSEIKTKDFHETESMRKAIEEQKPRKFISSANRNFGTNHRSVTKPRDIKFRKLFKFRRRAEPVDQDNIHCEDYMTV</sequence>
<dbReference type="Proteomes" id="UP000887013">
    <property type="component" value="Unassembled WGS sequence"/>
</dbReference>
<feature type="region of interest" description="Disordered" evidence="1">
    <location>
        <begin position="131"/>
        <end position="151"/>
    </location>
</feature>
<evidence type="ECO:0000313" key="3">
    <source>
        <dbReference type="Proteomes" id="UP000887013"/>
    </source>
</evidence>
<protein>
    <submittedName>
        <fullName evidence="2">Uncharacterized protein</fullName>
    </submittedName>
</protein>
<proteinExistence type="predicted"/>
<accession>A0A8X6PC41</accession>
<evidence type="ECO:0000313" key="2">
    <source>
        <dbReference type="EMBL" id="GFT63055.1"/>
    </source>
</evidence>
<dbReference type="OrthoDB" id="6421972at2759"/>
<name>A0A8X6PC41_NEPPI</name>